<feature type="transmembrane region" description="Helical" evidence="1">
    <location>
        <begin position="35"/>
        <end position="59"/>
    </location>
</feature>
<accession>K1UDV9</accession>
<dbReference type="AlphaFoldDB" id="K1UDV9"/>
<organism evidence="2">
    <name type="scientific">human gut metagenome</name>
    <dbReference type="NCBI Taxonomy" id="408170"/>
    <lineage>
        <taxon>unclassified sequences</taxon>
        <taxon>metagenomes</taxon>
        <taxon>organismal metagenomes</taxon>
    </lineage>
</organism>
<keyword evidence="1" id="KW-1133">Transmembrane helix</keyword>
<feature type="non-terminal residue" evidence="2">
    <location>
        <position position="177"/>
    </location>
</feature>
<proteinExistence type="predicted"/>
<keyword evidence="1" id="KW-0812">Transmembrane</keyword>
<reference evidence="2" key="1">
    <citation type="journal article" date="2013" name="Environ. Microbiol.">
        <title>Microbiota from the distal guts of lean and obese adolescents exhibit partial functional redundancy besides clear differences in community structure.</title>
        <authorList>
            <person name="Ferrer M."/>
            <person name="Ruiz A."/>
            <person name="Lanza F."/>
            <person name="Haange S.B."/>
            <person name="Oberbach A."/>
            <person name="Till H."/>
            <person name="Bargiela R."/>
            <person name="Campoy C."/>
            <person name="Segura M.T."/>
            <person name="Richter M."/>
            <person name="von Bergen M."/>
            <person name="Seifert J."/>
            <person name="Suarez A."/>
        </authorList>
    </citation>
    <scope>NUCLEOTIDE SEQUENCE</scope>
</reference>
<name>K1UDV9_9ZZZZ</name>
<evidence type="ECO:0000256" key="1">
    <source>
        <dbReference type="SAM" id="Phobius"/>
    </source>
</evidence>
<evidence type="ECO:0000313" key="2">
    <source>
        <dbReference type="EMBL" id="EKC69696.1"/>
    </source>
</evidence>
<keyword evidence="1" id="KW-0472">Membrane</keyword>
<dbReference type="Gene3D" id="6.10.340.10">
    <property type="match status" value="1"/>
</dbReference>
<gene>
    <name evidence="2" type="ORF">LEA_08155</name>
</gene>
<comment type="caution">
    <text evidence="2">The sequence shown here is derived from an EMBL/GenBank/DDBJ whole genome shotgun (WGS) entry which is preliminary data.</text>
</comment>
<sequence>MAPLTLYNRNAPFSNEQMLLIGSVPVSALYAFSGYVLRFLIIAVLVVLTAGLFSSLVLARKLSRPISRLSDEVAHARESRSSIPMLSATGIIELDRFSSAFTQLGREVLDTSTKFLRIMDMASVELGGYELRSAPDSIYVTDNFFDLLGMPGVDADDLTAQSFRELLQRFECSCPHS</sequence>
<dbReference type="EMBL" id="AJWY01005409">
    <property type="protein sequence ID" value="EKC69696.1"/>
    <property type="molecule type" value="Genomic_DNA"/>
</dbReference>
<protein>
    <submittedName>
        <fullName evidence="2">Diguanylate cyclase (GGDEF)</fullName>
    </submittedName>
</protein>